<dbReference type="EMBL" id="BGZK01004322">
    <property type="protein sequence ID" value="GBP08318.1"/>
    <property type="molecule type" value="Genomic_DNA"/>
</dbReference>
<gene>
    <name evidence="1" type="ORF">EVAR_72543_1</name>
</gene>
<sequence>MWLNRRTFYLRLSCQRRCGRIPQHHVLNKIIRRLLISTNVSCTFEPPALSCLDGASYLNNTSRAAASGAKSAVKQILLKYNTLKDTYLFILVAFKTAGLWGTGHTFDCNPDPTSAFDPSSILRYGPGPACDSVPNRFYSYPVRNSRPHPTFNPNFATSHNPT</sequence>
<dbReference type="OrthoDB" id="2016582at2759"/>
<accession>A0A4C1T4D7</accession>
<evidence type="ECO:0000313" key="2">
    <source>
        <dbReference type="Proteomes" id="UP000299102"/>
    </source>
</evidence>
<comment type="caution">
    <text evidence="1">The sequence shown here is derived from an EMBL/GenBank/DDBJ whole genome shotgun (WGS) entry which is preliminary data.</text>
</comment>
<name>A0A4C1T4D7_EUMVA</name>
<keyword evidence="2" id="KW-1185">Reference proteome</keyword>
<dbReference type="AlphaFoldDB" id="A0A4C1T4D7"/>
<protein>
    <submittedName>
        <fullName evidence="1">Uncharacterized protein</fullName>
    </submittedName>
</protein>
<reference evidence="1 2" key="1">
    <citation type="journal article" date="2019" name="Commun. Biol.">
        <title>The bagworm genome reveals a unique fibroin gene that provides high tensile strength.</title>
        <authorList>
            <person name="Kono N."/>
            <person name="Nakamura H."/>
            <person name="Ohtoshi R."/>
            <person name="Tomita M."/>
            <person name="Numata K."/>
            <person name="Arakawa K."/>
        </authorList>
    </citation>
    <scope>NUCLEOTIDE SEQUENCE [LARGE SCALE GENOMIC DNA]</scope>
</reference>
<proteinExistence type="predicted"/>
<evidence type="ECO:0000313" key="1">
    <source>
        <dbReference type="EMBL" id="GBP08318.1"/>
    </source>
</evidence>
<organism evidence="1 2">
    <name type="scientific">Eumeta variegata</name>
    <name type="common">Bagworm moth</name>
    <name type="synonym">Eumeta japonica</name>
    <dbReference type="NCBI Taxonomy" id="151549"/>
    <lineage>
        <taxon>Eukaryota</taxon>
        <taxon>Metazoa</taxon>
        <taxon>Ecdysozoa</taxon>
        <taxon>Arthropoda</taxon>
        <taxon>Hexapoda</taxon>
        <taxon>Insecta</taxon>
        <taxon>Pterygota</taxon>
        <taxon>Neoptera</taxon>
        <taxon>Endopterygota</taxon>
        <taxon>Lepidoptera</taxon>
        <taxon>Glossata</taxon>
        <taxon>Ditrysia</taxon>
        <taxon>Tineoidea</taxon>
        <taxon>Psychidae</taxon>
        <taxon>Oiketicinae</taxon>
        <taxon>Eumeta</taxon>
    </lineage>
</organism>
<dbReference type="Proteomes" id="UP000299102">
    <property type="component" value="Unassembled WGS sequence"/>
</dbReference>